<dbReference type="AlphaFoldDB" id="A0AAV1THA0"/>
<proteinExistence type="predicted"/>
<protein>
    <submittedName>
        <fullName evidence="1">Uncharacterized protein</fullName>
    </submittedName>
</protein>
<evidence type="ECO:0000313" key="2">
    <source>
        <dbReference type="Proteomes" id="UP001162060"/>
    </source>
</evidence>
<organism evidence="1 2">
    <name type="scientific">Peronospora matthiolae</name>
    <dbReference type="NCBI Taxonomy" id="2874970"/>
    <lineage>
        <taxon>Eukaryota</taxon>
        <taxon>Sar</taxon>
        <taxon>Stramenopiles</taxon>
        <taxon>Oomycota</taxon>
        <taxon>Peronosporomycetes</taxon>
        <taxon>Peronosporales</taxon>
        <taxon>Peronosporaceae</taxon>
        <taxon>Peronospora</taxon>
    </lineage>
</organism>
<comment type="caution">
    <text evidence="1">The sequence shown here is derived from an EMBL/GenBank/DDBJ whole genome shotgun (WGS) entry which is preliminary data.</text>
</comment>
<dbReference type="Proteomes" id="UP001162060">
    <property type="component" value="Unassembled WGS sequence"/>
</dbReference>
<sequence length="103" mass="11335">MASVRIVLSAKNSACLKVLGRGTAVLRVWNGTSWMNARLENALHVQYLSKNLSSLTAAKARGMTIEIAGNECIVRKGDNPLRKAHGVLCFFYSMLKRNPSATW</sequence>
<evidence type="ECO:0000313" key="1">
    <source>
        <dbReference type="EMBL" id="CAK7921174.1"/>
    </source>
</evidence>
<gene>
    <name evidence="1" type="ORF">PM001_LOCUS7024</name>
</gene>
<name>A0AAV1THA0_9STRA</name>
<reference evidence="1" key="1">
    <citation type="submission" date="2024-01" db="EMBL/GenBank/DDBJ databases">
        <authorList>
            <person name="Webb A."/>
        </authorList>
    </citation>
    <scope>NUCLEOTIDE SEQUENCE</scope>
    <source>
        <strain evidence="1">Pm1</strain>
    </source>
</reference>
<dbReference type="EMBL" id="CAKLBY020000053">
    <property type="protein sequence ID" value="CAK7921174.1"/>
    <property type="molecule type" value="Genomic_DNA"/>
</dbReference>
<accession>A0AAV1THA0</accession>